<proteinExistence type="predicted"/>
<name>A0A4P9WA91_9FUNG</name>
<evidence type="ECO:0000313" key="1">
    <source>
        <dbReference type="EMBL" id="RKO89501.1"/>
    </source>
</evidence>
<keyword evidence="2" id="KW-1185">Reference proteome</keyword>
<reference evidence="2" key="1">
    <citation type="journal article" date="2018" name="Nat. Microbiol.">
        <title>Leveraging single-cell genomics to expand the fungal tree of life.</title>
        <authorList>
            <person name="Ahrendt S.R."/>
            <person name="Quandt C.A."/>
            <person name="Ciobanu D."/>
            <person name="Clum A."/>
            <person name="Salamov A."/>
            <person name="Andreopoulos B."/>
            <person name="Cheng J.F."/>
            <person name="Woyke T."/>
            <person name="Pelin A."/>
            <person name="Henrissat B."/>
            <person name="Reynolds N.K."/>
            <person name="Benny G.L."/>
            <person name="Smith M.E."/>
            <person name="James T.Y."/>
            <person name="Grigoriev I.V."/>
        </authorList>
    </citation>
    <scope>NUCLEOTIDE SEQUENCE [LARGE SCALE GENOMIC DNA]</scope>
</reference>
<gene>
    <name evidence="1" type="ORF">BDK51DRAFT_47767</name>
</gene>
<protein>
    <submittedName>
        <fullName evidence="1">Uncharacterized protein</fullName>
    </submittedName>
</protein>
<accession>A0A4P9WA91</accession>
<organism evidence="1 2">
    <name type="scientific">Blyttiomyces helicus</name>
    <dbReference type="NCBI Taxonomy" id="388810"/>
    <lineage>
        <taxon>Eukaryota</taxon>
        <taxon>Fungi</taxon>
        <taxon>Fungi incertae sedis</taxon>
        <taxon>Chytridiomycota</taxon>
        <taxon>Chytridiomycota incertae sedis</taxon>
        <taxon>Chytridiomycetes</taxon>
        <taxon>Chytridiomycetes incertae sedis</taxon>
        <taxon>Blyttiomyces</taxon>
    </lineage>
</organism>
<evidence type="ECO:0000313" key="2">
    <source>
        <dbReference type="Proteomes" id="UP000269721"/>
    </source>
</evidence>
<dbReference type="Proteomes" id="UP000269721">
    <property type="component" value="Unassembled WGS sequence"/>
</dbReference>
<sequence length="398" mass="44525">MWVLNQTDAVFNGRGIHCPVKKAAAAVDNDETQAEILGRKTLAALMRDLLPLPIKFYWLRLTCQEPVKDPSIIKALHFPELLSCRTINIYYARLQITQCRLATLNPLFVMSEDNLLLHVPQSLPSSWAEQMLKTRTFSKLDCSVFAIGKVLPVFREYKASVSQHKAVALAILDTSGSSTIFLDTAANCHVVNQSLALTGKKQWALEPIKGYLGTLEISPEKGEHHLVLRTPTGRSILLGVKNVFRHLAAATNLLSVKQLSCQTALCFLFDMDGCNILTRDGEIHTAIALATMSTSSYLSLIHRRLCHNDQTGHVGCWMRAASPRQYLVYNALPRLRDQEVQSTRAHTLASWVPTWRPVPIPVHSRDTGYNFVMTTPTKTVLAEVKRILPLLKTQEHTL</sequence>
<dbReference type="AlphaFoldDB" id="A0A4P9WA91"/>
<dbReference type="EMBL" id="KZ996056">
    <property type="protein sequence ID" value="RKO89501.1"/>
    <property type="molecule type" value="Genomic_DNA"/>
</dbReference>